<feature type="compositionally biased region" description="Polar residues" evidence="20">
    <location>
        <begin position="1812"/>
        <end position="1844"/>
    </location>
</feature>
<dbReference type="InterPro" id="IPR043151">
    <property type="entry name" value="BAH_sf"/>
</dbReference>
<dbReference type="InterPro" id="IPR046341">
    <property type="entry name" value="SET_dom_sf"/>
</dbReference>
<feature type="region of interest" description="Disordered" evidence="20">
    <location>
        <begin position="542"/>
        <end position="693"/>
    </location>
</feature>
<keyword evidence="16" id="KW-0804">Transcription</keyword>
<dbReference type="RefSeq" id="XP_034240790.1">
    <property type="nucleotide sequence ID" value="XM_034384899.1"/>
</dbReference>
<dbReference type="Gene3D" id="2.30.30.490">
    <property type="match status" value="1"/>
</dbReference>
<evidence type="ECO:0000256" key="16">
    <source>
        <dbReference type="ARBA" id="ARBA00023163"/>
    </source>
</evidence>
<keyword evidence="11" id="KW-0862">Zinc</keyword>
<feature type="compositionally biased region" description="Low complexity" evidence="20">
    <location>
        <begin position="334"/>
        <end position="348"/>
    </location>
</feature>
<feature type="domain" description="Post-SET" evidence="23">
    <location>
        <begin position="2386"/>
        <end position="2402"/>
    </location>
</feature>
<evidence type="ECO:0000256" key="9">
    <source>
        <dbReference type="ARBA" id="ARBA00022737"/>
    </source>
</evidence>
<feature type="compositionally biased region" description="Low complexity" evidence="20">
    <location>
        <begin position="514"/>
        <end position="525"/>
    </location>
</feature>
<sequence length="3034" mass="334432">MELYSMPQLDKTPYSDIHYVERSNLPSTSIPVDVKKFSPVSGDILTSSAWSAVIHRPAEDSEPEDLPSTVDMDAIKGSPSTSLPAAGASVWSESDRGHVGGGGGDDDSDSDDDDDDEDDDDENEKGDSSSESSSRNSDGEDADSESGTAQGSASDSDSESSSRNSYDSDSDSASSDSSCSSRSSESSHSSSSPAPKPVPVRDVDKRSSNEQQPTLVKSRLNVPRNDKNEERCDVKAGSQTAKDGDKSDERRVTMRKEEEHKPFRSMNLHPKEDQRSDPKRNFSHTNPEAEENRLKEKLKEPQKPSPLRAVRRKDLEVQPSRMTDRIKGLSNEVTSTRPHTSSSSTTQSHNFKDLNSVDEKKSERKLISSSTAQTSAANESSSDVELPVQVVKDAIKRIQVAPKPKPSSNTVNNKEDDDAEHEEDDEGEEDESSDEDRGRDSRQAQYSSSLLQKFVESTERLSGKRSSAPVRVSGPKLSTSSGSSQSSKDAVRLKHAHPSQFLSSNSLPARCVEPSAGPSGRPGPADLEVYCSVSNVSPDSGIYCVNGSPWHQSSPAHSPQHPLKALPSPPRGLAHQDHRRKHVSMPVLPLSSSKSPKKSSNQLERQKDVRVPPILTMDDSDDEMSSSPMLTAPARRGRGRPKKVPPVLEPCLPFNSKPSSKSVCSLDQSKLKNRKQVKQRKESESSDQSEERCDKILMFTTHRPREVQVTSQGVQCDQSEFSLMGLTKKKKKSQSSQNHQSSQVKYIQPTVYSVQEKEKLYQKVDLPTACDRVKKNADGRTYGHSPMAQSKSYPNNSSKDLGSFKRSSKQDSSPSCNQSSSSSKRRLPTSVEKRKKGRRRGHAARLAAAAAALLSSSSSLSLKPDTPTPSSSVQPAPSSASSSTSVRPSKPSRPSEKVVSLPRGIKNHKHNKKHHKRKNHKKHSSRSSSIDPKFLQELEKLILDFQKCCCIARIQQPSNRLGEAAKLPSIFRLKRIGKKRKGSERSKTSDRDSGPEADNTIPPVVPAPRDSRDKGSTGGKRRPKKSAVETPKGQRPEANNEQRLPLKKRHYHMSSAPNHQTGVTSSPEMSLDISSSAEDKRSNNDDSPTSSISSKGSVVSATSQGSRGNLSVNNPNQSNKVAPPTSVSADVPPAVTSCATKGSPTPPISSVGSRQPFNSSGSAKGNILPGPSVAHRVTVVMPATSSSPVGNTFPAGESSILSKADSSASFASVCGKSDTPPSHLTLVKNSPSVPCSNLITVTPSVKESSQGCSPPSDKSAVSASSSVVPSKNNQLPEENSLVIKTNGTSGTSVKVSNSKSCATSDSAGLNSSAIKSAADSSLASKSTAPTSVNQFASRAVSAAQSDNLEGMRSALSMNRTPPPPSGLSADFGTSQAGSVKNSVSSSNAEAKLSRNSYDDAIEACISKYSSEVPSINLTPRAVITTPKKRHRMEMQGKPGGSKGKEVEPSVDSTTGSVLSSSSLMPKRSNSRTVSSPTLEANHPVVQTKLMPPLPTPQALSPGGSKLIESGIFEPSSSSEHFVLNVSLPATPVKSAITGLSKLKATTCYKPTVAEPVAPESTPAEESSSDSFTLTSKNLRQKKSGLGISSEEDLRDSASEDRSVENNTPDPFQFHEDDDPIPVLKSDVDPKIKAKSKPKPKKADNLDKETDTKKVEIEVKAEAKSEANSIPPDVESLKSNDLKEVRIQVEKLSNVDTSSQKGKDAKQTKSSNPVTKRRRKCNRTGFPVKRKKKKKETSLPLDVKTEEELKGDTDAESATDSRIQDDGIKSLKEEVSDSGTNVKVEPMKESQAVILKFEESNCSNDIKEEAKPSDQSSPPLHNYSPLSPNSQQSAMKSGESSTSLNEDAPVPYIDRIPNKDKYMYAGLSKRVDGKAECKVRKPSKAVLRAMRAKFSENISLPQMPAGTTKGPKLMPPNWSSDESDDSVDEPYEYPEMPSYVGDAGPEDGTKSDSEHEVAELPEMLRIPEECSAVTLPDTDDVSRKRPRRDMKRPAASPCDESVKSKCSKSEKEESHSSTSKKARTTNESRTRNKRKLGADDLPSSAELRNARCKKRRTMPRLEADSIETDGDESVLGELPGPSTGGPGDALSDEEAPKPFSADAKQPRWRKNFLPAGLFSDYYKMDEPRPVGASKKGLQYKPEDHPYGLLPPPYHCGKWLRQRRVNFQLPYDLWWLHSHNKLPGRDTVPSWNYKKIRTNYYNNVKPSYVHEPQSCNCKSPDEDTSKGCGDDCINRLVYAECAPGLCPLKERCSNQKIQRHEWAPGLDKFMTKEKGWGVRTKLPIKTGEFILEYVGEVVSDREFKERMATIYTEDTHHYCLHLDGGLVIDGHRMGGDGRFVNHSCEPNCEMQKWSVNGLFRMALFALRDIEANEELGYDYNFSLFNAAEGQPCKCGSSKCRGVIGGKSQRVSIIPSSQNGSSSKVSVEDNSDKKGGRKNKSKTNRKNDGERAAENMRQRKRMEAQRLNQWLTMNIRQMSHQQRSFVQQHHCFLLRNLEKVKRLREKLKQATQRTEGANRQGSSNVKQSDVFLTQLNALSIPRNVRTRRLAQAEDNPELARNARLACVLRELFNVVVSAKDEKDEVLSNPFMTLPNKRKLPLYYVRIREPLDFSTIEQNINSGLYCSLEAFDQDICKVLNNNLRFYGRTTNLGIASVRLKKIYMDAKKDAHPQLVDVLGEALPASLVAEKDPAEEEEVIRCICGLYRDEGMMIQCERCLVWQHCDCVKADSSFEHYLCEICQPRPVDLEIVMEPQPNDSPEGHVEYITLLRGDLQIRQGDTVYVLRDGTEGEGESQAKATYKTVKEPKYADMDIYRIERLWKDERGERFAYVHNYLWPHETFHEPTRKFYPNEVIRVPRFEMISLDLIWARCWVLDPMTYCKGRPIEAIEEHVYICEFRVDKSCRLFYKISKAQSRANLCLKSYAFETFETRLKPVRTYSPHGTLPIPSLKSRGRGNQDDASSTKSMQHSPAVAPEEEEEVPLARVRDTVIAEKREKQREHLNGILLRLLANQQCKQPLDISYLLDPGKRQRKKTLNT</sequence>
<evidence type="ECO:0000259" key="22">
    <source>
        <dbReference type="PROSITE" id="PS50280"/>
    </source>
</evidence>
<evidence type="ECO:0000259" key="23">
    <source>
        <dbReference type="PROSITE" id="PS50868"/>
    </source>
</evidence>
<feature type="region of interest" description="Disordered" evidence="20">
    <location>
        <begin position="1553"/>
        <end position="1788"/>
    </location>
</feature>
<dbReference type="Gene3D" id="1.20.920.10">
    <property type="entry name" value="Bromodomain-like"/>
    <property type="match status" value="1"/>
</dbReference>
<evidence type="ECO:0000313" key="29">
    <source>
        <dbReference type="RefSeq" id="XP_034240790.1"/>
    </source>
</evidence>
<evidence type="ECO:0000256" key="17">
    <source>
        <dbReference type="ARBA" id="ARBA00023242"/>
    </source>
</evidence>
<dbReference type="PROSITE" id="PS00354">
    <property type="entry name" value="HMGI_Y"/>
    <property type="match status" value="1"/>
</dbReference>
<dbReference type="CDD" id="cd15548">
    <property type="entry name" value="PHD_ASH1L"/>
    <property type="match status" value="1"/>
</dbReference>
<keyword evidence="17" id="KW-0539">Nucleus</keyword>
<feature type="compositionally biased region" description="Polar residues" evidence="20">
    <location>
        <begin position="1219"/>
        <end position="1252"/>
    </location>
</feature>
<dbReference type="InterPro" id="IPR006560">
    <property type="entry name" value="AWS_dom"/>
</dbReference>
<dbReference type="InterPro" id="IPR036427">
    <property type="entry name" value="Bromodomain-like_sf"/>
</dbReference>
<feature type="region of interest" description="Disordered" evidence="20">
    <location>
        <begin position="1428"/>
        <end position="1506"/>
    </location>
</feature>
<feature type="compositionally biased region" description="Polar residues" evidence="20">
    <location>
        <begin position="1371"/>
        <end position="1388"/>
    </location>
</feature>
<feature type="compositionally biased region" description="Polar residues" evidence="20">
    <location>
        <begin position="656"/>
        <end position="668"/>
    </location>
</feature>
<evidence type="ECO:0000256" key="8">
    <source>
        <dbReference type="ARBA" id="ARBA00022723"/>
    </source>
</evidence>
<dbReference type="Pfam" id="PF01426">
    <property type="entry name" value="BAH"/>
    <property type="match status" value="1"/>
</dbReference>
<evidence type="ECO:0000256" key="4">
    <source>
        <dbReference type="ARBA" id="ARBA00022553"/>
    </source>
</evidence>
<dbReference type="SMART" id="SM00317">
    <property type="entry name" value="SET"/>
    <property type="match status" value="1"/>
</dbReference>
<feature type="compositionally biased region" description="Basic and acidic residues" evidence="20">
    <location>
        <begin position="1742"/>
        <end position="1752"/>
    </location>
</feature>
<feature type="compositionally biased region" description="Low complexity" evidence="20">
    <location>
        <begin position="844"/>
        <end position="889"/>
    </location>
</feature>
<feature type="compositionally biased region" description="Low complexity" evidence="20">
    <location>
        <begin position="1253"/>
        <end position="1271"/>
    </location>
</feature>
<feature type="compositionally biased region" description="Polar residues" evidence="20">
    <location>
        <begin position="367"/>
        <end position="383"/>
    </location>
</feature>
<evidence type="ECO:0000256" key="1">
    <source>
        <dbReference type="ARBA" id="ARBA00004123"/>
    </source>
</evidence>
<dbReference type="GO" id="GO:0006355">
    <property type="term" value="P:regulation of DNA-templated transcription"/>
    <property type="evidence" value="ECO:0007669"/>
    <property type="project" value="InterPro"/>
</dbReference>
<feature type="compositionally biased region" description="Basic and acidic residues" evidence="20">
    <location>
        <begin position="1674"/>
        <end position="1688"/>
    </location>
</feature>
<dbReference type="GO" id="GO:0042800">
    <property type="term" value="F:histone H3K4 methyltransferase activity"/>
    <property type="evidence" value="ECO:0007669"/>
    <property type="project" value="TreeGrafter"/>
</dbReference>
<evidence type="ECO:0000313" key="28">
    <source>
        <dbReference type="RefSeq" id="XP_034240789.1"/>
    </source>
</evidence>
<evidence type="ECO:0000256" key="12">
    <source>
        <dbReference type="ARBA" id="ARBA00022853"/>
    </source>
</evidence>
<evidence type="ECO:0000256" key="11">
    <source>
        <dbReference type="ARBA" id="ARBA00022833"/>
    </source>
</evidence>
<dbReference type="SUPFAM" id="SSF47370">
    <property type="entry name" value="Bromodomain"/>
    <property type="match status" value="1"/>
</dbReference>
<dbReference type="PROSITE" id="PS51215">
    <property type="entry name" value="AWS"/>
    <property type="match status" value="1"/>
</dbReference>
<keyword evidence="15" id="KW-0010">Activator</keyword>
<dbReference type="InterPro" id="IPR001025">
    <property type="entry name" value="BAH_dom"/>
</dbReference>
<evidence type="ECO:0000256" key="7">
    <source>
        <dbReference type="ARBA" id="ARBA00022691"/>
    </source>
</evidence>
<feature type="compositionally biased region" description="Basic and acidic residues" evidence="20">
    <location>
        <begin position="350"/>
        <end position="366"/>
    </location>
</feature>
<dbReference type="KEGG" id="tpal:117645023"/>
<dbReference type="PROSITE" id="PS50868">
    <property type="entry name" value="POST_SET"/>
    <property type="match status" value="1"/>
</dbReference>
<feature type="compositionally biased region" description="Basic and acidic residues" evidence="20">
    <location>
        <begin position="983"/>
        <end position="994"/>
    </location>
</feature>
<dbReference type="FunFam" id="2.170.270.10:FF:000011">
    <property type="entry name" value="Histone-lysine N-methyltransferase"/>
    <property type="match status" value="1"/>
</dbReference>
<evidence type="ECO:0000256" key="19">
    <source>
        <dbReference type="SAM" id="Coils"/>
    </source>
</evidence>
<gene>
    <name evidence="27 28 29 30" type="primary">LOC117645023</name>
</gene>
<feature type="compositionally biased region" description="Acidic residues" evidence="20">
    <location>
        <begin position="104"/>
        <end position="124"/>
    </location>
</feature>
<dbReference type="InterPro" id="IPR013083">
    <property type="entry name" value="Znf_RING/FYVE/PHD"/>
</dbReference>
<feature type="compositionally biased region" description="Basic and acidic residues" evidence="20">
    <location>
        <begin position="2442"/>
        <end position="2456"/>
    </location>
</feature>
<feature type="region of interest" description="Disordered" evidence="20">
    <location>
        <begin position="1896"/>
        <end position="2105"/>
    </location>
</feature>
<evidence type="ECO:0000256" key="10">
    <source>
        <dbReference type="ARBA" id="ARBA00022771"/>
    </source>
</evidence>
<feature type="compositionally biased region" description="Acidic residues" evidence="20">
    <location>
        <begin position="1920"/>
        <end position="1931"/>
    </location>
</feature>
<feature type="compositionally biased region" description="Acidic residues" evidence="20">
    <location>
        <begin position="2063"/>
        <end position="2073"/>
    </location>
</feature>
<dbReference type="Gene3D" id="2.170.270.10">
    <property type="entry name" value="SET domain"/>
    <property type="match status" value="1"/>
</dbReference>
<feature type="compositionally biased region" description="Low complexity" evidence="20">
    <location>
        <begin position="810"/>
        <end position="822"/>
    </location>
</feature>
<dbReference type="InterPro" id="IPR001214">
    <property type="entry name" value="SET_dom"/>
</dbReference>
<dbReference type="FunFam" id="3.30.40.10:FF:000113">
    <property type="entry name" value="Histone-lysine N-methyltransferase"/>
    <property type="match status" value="1"/>
</dbReference>
<feature type="compositionally biased region" description="Polar residues" evidence="20">
    <location>
        <begin position="1104"/>
        <end position="1128"/>
    </location>
</feature>
<dbReference type="InterPro" id="IPR011011">
    <property type="entry name" value="Znf_FYVE_PHD"/>
</dbReference>
<dbReference type="InterPro" id="IPR000637">
    <property type="entry name" value="HMGI/Y_DNA-bd_CS"/>
</dbReference>
<dbReference type="GO" id="GO:0005654">
    <property type="term" value="C:nucleoplasm"/>
    <property type="evidence" value="ECO:0007669"/>
    <property type="project" value="TreeGrafter"/>
</dbReference>
<dbReference type="Pfam" id="PF00856">
    <property type="entry name" value="SET"/>
    <property type="match status" value="1"/>
</dbReference>
<feature type="region of interest" description="Disordered" evidence="20">
    <location>
        <begin position="1211"/>
        <end position="1393"/>
    </location>
</feature>
<feature type="region of interest" description="Disordered" evidence="20">
    <location>
        <begin position="975"/>
        <end position="1170"/>
    </location>
</feature>
<keyword evidence="5" id="KW-0489">Methyltransferase</keyword>
<evidence type="ECO:0000313" key="30">
    <source>
        <dbReference type="RefSeq" id="XP_034240791.1"/>
    </source>
</evidence>
<dbReference type="PANTHER" id="PTHR46147:SF3">
    <property type="entry name" value="HISTONE-LYSINE N-METHYLTRANSFERASE ASH1"/>
    <property type="match status" value="1"/>
</dbReference>
<dbReference type="RefSeq" id="XP_034240791.1">
    <property type="nucleotide sequence ID" value="XM_034384900.1"/>
</dbReference>
<feature type="domain" description="AWS" evidence="25">
    <location>
        <begin position="2208"/>
        <end position="2259"/>
    </location>
</feature>
<dbReference type="Pfam" id="PF00439">
    <property type="entry name" value="Bromodomain"/>
    <property type="match status" value="1"/>
</dbReference>
<feature type="compositionally biased region" description="Basic and acidic residues" evidence="20">
    <location>
        <begin position="1594"/>
        <end position="1603"/>
    </location>
</feature>
<feature type="compositionally biased region" description="Basic and acidic residues" evidence="20">
    <location>
        <begin position="199"/>
        <end position="208"/>
    </location>
</feature>
<keyword evidence="19" id="KW-0175">Coiled coil</keyword>
<dbReference type="PROSITE" id="PS01359">
    <property type="entry name" value="ZF_PHD_1"/>
    <property type="match status" value="1"/>
</dbReference>
<evidence type="ECO:0000256" key="3">
    <source>
        <dbReference type="ARBA" id="ARBA00022454"/>
    </source>
</evidence>
<keyword evidence="13" id="KW-0805">Transcription regulation</keyword>
<dbReference type="CTD" id="40133"/>
<name>A0A6P8YUI6_THRPL</name>
<feature type="compositionally biased region" description="Low complexity" evidence="20">
    <location>
        <begin position="734"/>
        <end position="743"/>
    </location>
</feature>
<evidence type="ECO:0000256" key="15">
    <source>
        <dbReference type="ARBA" id="ARBA00023159"/>
    </source>
</evidence>
<keyword evidence="26" id="KW-1185">Reference proteome</keyword>
<dbReference type="InterPro" id="IPR043319">
    <property type="entry name" value="PHD_ASH1L"/>
</dbReference>
<dbReference type="Pfam" id="PF20826">
    <property type="entry name" value="PHD_5"/>
    <property type="match status" value="1"/>
</dbReference>
<protein>
    <submittedName>
        <fullName evidence="27 28">Microtubule-associated protein futsch isoform X1</fullName>
    </submittedName>
</protein>
<dbReference type="GeneID" id="117645023"/>
<feature type="region of interest" description="Disordered" evidence="20">
    <location>
        <begin position="1802"/>
        <end position="1856"/>
    </location>
</feature>
<reference evidence="27 28" key="1">
    <citation type="submission" date="2025-04" db="UniProtKB">
        <authorList>
            <consortium name="RefSeq"/>
        </authorList>
    </citation>
    <scope>IDENTIFICATION</scope>
    <source>
        <tissue evidence="27 28">Total insect</tissue>
    </source>
</reference>
<feature type="region of interest" description="Disordered" evidence="20">
    <location>
        <begin position="725"/>
        <end position="749"/>
    </location>
</feature>
<dbReference type="SUPFAM" id="SSF82199">
    <property type="entry name" value="SET domain"/>
    <property type="match status" value="1"/>
</dbReference>
<keyword evidence="8" id="KW-0479">Metal-binding</keyword>
<feature type="domain" description="SET" evidence="22">
    <location>
        <begin position="2262"/>
        <end position="2378"/>
    </location>
</feature>
<feature type="coiled-coil region" evidence="19">
    <location>
        <begin position="2490"/>
        <end position="2517"/>
    </location>
</feature>
<dbReference type="PROSITE" id="PS51038">
    <property type="entry name" value="BAH"/>
    <property type="match status" value="1"/>
</dbReference>
<evidence type="ECO:0000259" key="24">
    <source>
        <dbReference type="PROSITE" id="PS51038"/>
    </source>
</evidence>
<dbReference type="SMART" id="SM00439">
    <property type="entry name" value="BAH"/>
    <property type="match status" value="1"/>
</dbReference>
<feature type="compositionally biased region" description="Basic and acidic residues" evidence="20">
    <location>
        <begin position="1761"/>
        <end position="1774"/>
    </location>
</feature>
<evidence type="ECO:0000256" key="20">
    <source>
        <dbReference type="SAM" id="MobiDB-lite"/>
    </source>
</evidence>
<feature type="compositionally biased region" description="Low complexity" evidence="20">
    <location>
        <begin position="584"/>
        <end position="600"/>
    </location>
</feature>
<dbReference type="SMART" id="SM00570">
    <property type="entry name" value="AWS"/>
    <property type="match status" value="1"/>
</dbReference>
<dbReference type="RefSeq" id="XP_034240789.1">
    <property type="nucleotide sequence ID" value="XM_034384898.1"/>
</dbReference>
<feature type="region of interest" description="Disordered" evidence="20">
    <location>
        <begin position="2410"/>
        <end position="2456"/>
    </location>
</feature>
<feature type="compositionally biased region" description="Basic residues" evidence="20">
    <location>
        <begin position="2432"/>
        <end position="2441"/>
    </location>
</feature>
<feature type="compositionally biased region" description="Polar residues" evidence="20">
    <location>
        <begin position="2955"/>
        <end position="2965"/>
    </location>
</feature>
<feature type="compositionally biased region" description="Basic and acidic residues" evidence="20">
    <location>
        <begin position="290"/>
        <end position="302"/>
    </location>
</feature>
<comment type="subcellular location">
    <subcellularLocation>
        <location evidence="2">Chromosome</location>
    </subcellularLocation>
    <subcellularLocation>
        <location evidence="1">Nucleus</location>
    </subcellularLocation>
</comment>
<dbReference type="InterPro" id="IPR019786">
    <property type="entry name" value="Zinc_finger_PHD-type_CS"/>
</dbReference>
<evidence type="ECO:0000259" key="25">
    <source>
        <dbReference type="PROSITE" id="PS51215"/>
    </source>
</evidence>
<dbReference type="PROSITE" id="PS50014">
    <property type="entry name" value="BROMODOMAIN_2"/>
    <property type="match status" value="1"/>
</dbReference>
<evidence type="ECO:0000256" key="5">
    <source>
        <dbReference type="ARBA" id="ARBA00022603"/>
    </source>
</evidence>
<proteinExistence type="predicted"/>
<dbReference type="Gene3D" id="3.30.40.10">
    <property type="entry name" value="Zinc/RING finger domain, C3HC4 (zinc finger)"/>
    <property type="match status" value="1"/>
</dbReference>
<feature type="region of interest" description="Disordered" evidence="20">
    <location>
        <begin position="55"/>
        <end position="528"/>
    </location>
</feature>
<feature type="compositionally biased region" description="Polar residues" evidence="20">
    <location>
        <begin position="1137"/>
        <end position="1163"/>
    </location>
</feature>
<feature type="compositionally biased region" description="Basic and acidic residues" evidence="20">
    <location>
        <begin position="269"/>
        <end position="280"/>
    </location>
</feature>
<dbReference type="SMART" id="SM00508">
    <property type="entry name" value="PostSET"/>
    <property type="match status" value="1"/>
</dbReference>
<keyword evidence="4" id="KW-0597">Phosphoprotein</keyword>
<feature type="compositionally biased region" description="Low complexity" evidence="20">
    <location>
        <begin position="1311"/>
        <end position="1328"/>
    </location>
</feature>
<feature type="compositionally biased region" description="Basic residues" evidence="20">
    <location>
        <begin position="905"/>
        <end position="925"/>
    </location>
</feature>
<evidence type="ECO:0000259" key="21">
    <source>
        <dbReference type="PROSITE" id="PS50014"/>
    </source>
</evidence>
<keyword evidence="7" id="KW-0949">S-adenosyl-L-methionine</keyword>
<dbReference type="GO" id="GO:0008270">
    <property type="term" value="F:zinc ion binding"/>
    <property type="evidence" value="ECO:0007669"/>
    <property type="project" value="UniProtKB-KW"/>
</dbReference>
<feature type="compositionally biased region" description="Low complexity" evidence="20">
    <location>
        <begin position="1553"/>
        <end position="1565"/>
    </location>
</feature>
<keyword evidence="3" id="KW-0158">Chromosome</keyword>
<feature type="compositionally biased region" description="Basic and acidic residues" evidence="20">
    <location>
        <begin position="242"/>
        <end position="262"/>
    </location>
</feature>
<evidence type="ECO:0000256" key="13">
    <source>
        <dbReference type="ARBA" id="ARBA00023015"/>
    </source>
</evidence>
<feature type="compositionally biased region" description="Low complexity" evidence="20">
    <location>
        <begin position="478"/>
        <end position="487"/>
    </location>
</feature>
<feature type="compositionally biased region" description="Basic residues" evidence="20">
    <location>
        <begin position="1714"/>
        <end position="1734"/>
    </location>
</feature>
<dbReference type="Pfam" id="PF17907">
    <property type="entry name" value="AWS"/>
    <property type="match status" value="1"/>
</dbReference>
<feature type="compositionally biased region" description="Basic and acidic residues" evidence="20">
    <location>
        <begin position="1946"/>
        <end position="1957"/>
    </location>
</feature>
<dbReference type="GO" id="GO:0005694">
    <property type="term" value="C:chromosome"/>
    <property type="evidence" value="ECO:0007669"/>
    <property type="project" value="UniProtKB-SubCell"/>
</dbReference>
<dbReference type="InterPro" id="IPR001487">
    <property type="entry name" value="Bromodomain"/>
</dbReference>
<organism evidence="30">
    <name type="scientific">Thrips palmi</name>
    <name type="common">Melon thrips</name>
    <dbReference type="NCBI Taxonomy" id="161013"/>
    <lineage>
        <taxon>Eukaryota</taxon>
        <taxon>Metazoa</taxon>
        <taxon>Ecdysozoa</taxon>
        <taxon>Arthropoda</taxon>
        <taxon>Hexapoda</taxon>
        <taxon>Insecta</taxon>
        <taxon>Pterygota</taxon>
        <taxon>Neoptera</taxon>
        <taxon>Paraneoptera</taxon>
        <taxon>Thysanoptera</taxon>
        <taxon>Terebrantia</taxon>
        <taxon>Thripoidea</taxon>
        <taxon>Thripidae</taxon>
        <taxon>Thrips</taxon>
    </lineage>
</organism>
<evidence type="ECO:0000256" key="18">
    <source>
        <dbReference type="PROSITE-ProRule" id="PRU00035"/>
    </source>
</evidence>
<accession>A0A6P8YUI6</accession>
<feature type="compositionally biased region" description="Low complexity" evidence="20">
    <location>
        <begin position="1085"/>
        <end position="1103"/>
    </location>
</feature>
<keyword evidence="14 18" id="KW-0103">Bromodomain</keyword>
<feature type="compositionally biased region" description="Polar residues" evidence="20">
    <location>
        <begin position="1329"/>
        <end position="1347"/>
    </location>
</feature>
<evidence type="ECO:0000256" key="14">
    <source>
        <dbReference type="ARBA" id="ARBA00023117"/>
    </source>
</evidence>
<dbReference type="OrthoDB" id="79252at2759"/>
<feature type="compositionally biased region" description="Polar residues" evidence="20">
    <location>
        <begin position="1055"/>
        <end position="1076"/>
    </location>
</feature>
<dbReference type="CDD" id="cd04717">
    <property type="entry name" value="BAH_polybromo"/>
    <property type="match status" value="1"/>
</dbReference>
<dbReference type="CDD" id="cd19174">
    <property type="entry name" value="SET_ASH1L"/>
    <property type="match status" value="1"/>
</dbReference>
<feature type="compositionally biased region" description="Basic and acidic residues" evidence="20">
    <location>
        <begin position="679"/>
        <end position="693"/>
    </location>
</feature>
<feature type="compositionally biased region" description="Acidic residues" evidence="20">
    <location>
        <begin position="415"/>
        <end position="434"/>
    </location>
</feature>
<feature type="compositionally biased region" description="Basic and acidic residues" evidence="20">
    <location>
        <begin position="224"/>
        <end position="234"/>
    </location>
</feature>
<evidence type="ECO:0000313" key="27">
    <source>
        <dbReference type="RefSeq" id="XP_034240788.1"/>
    </source>
</evidence>
<feature type="domain" description="BAH" evidence="24">
    <location>
        <begin position="2770"/>
        <end position="2907"/>
    </location>
</feature>
<feature type="compositionally biased region" description="Low complexity" evidence="20">
    <location>
        <begin position="1449"/>
        <end position="1467"/>
    </location>
</feature>
<feature type="compositionally biased region" description="Low complexity" evidence="20">
    <location>
        <begin position="2410"/>
        <end position="2422"/>
    </location>
</feature>
<evidence type="ECO:0000313" key="26">
    <source>
        <dbReference type="Proteomes" id="UP000515158"/>
    </source>
</evidence>
<dbReference type="RefSeq" id="XP_034240788.1">
    <property type="nucleotide sequence ID" value="XM_034384897.1"/>
</dbReference>
<dbReference type="SUPFAM" id="SSF57903">
    <property type="entry name" value="FYVE/PHD zinc finger"/>
    <property type="match status" value="1"/>
</dbReference>
<dbReference type="GO" id="GO:0032259">
    <property type="term" value="P:methylation"/>
    <property type="evidence" value="ECO:0007669"/>
    <property type="project" value="UniProtKB-KW"/>
</dbReference>
<feature type="compositionally biased region" description="Polar residues" evidence="20">
    <location>
        <begin position="1272"/>
        <end position="1310"/>
    </location>
</feature>
<feature type="compositionally biased region" description="Basic and acidic residues" evidence="20">
    <location>
        <begin position="312"/>
        <end position="327"/>
    </location>
</feature>
<feature type="compositionally biased region" description="Polar residues" evidence="20">
    <location>
        <begin position="787"/>
        <end position="800"/>
    </location>
</feature>
<keyword evidence="10" id="KW-0863">Zinc-finger</keyword>
<evidence type="ECO:0000256" key="6">
    <source>
        <dbReference type="ARBA" id="ARBA00022679"/>
    </source>
</evidence>
<feature type="compositionally biased region" description="Basic and acidic residues" evidence="20">
    <location>
        <begin position="1999"/>
        <end position="2014"/>
    </location>
</feature>
<keyword evidence="9" id="KW-0677">Repeat</keyword>
<feature type="compositionally biased region" description="Low complexity" evidence="20">
    <location>
        <begin position="152"/>
        <end position="192"/>
    </location>
</feature>
<keyword evidence="12" id="KW-0156">Chromatin regulator</keyword>
<dbReference type="SMART" id="SM00297">
    <property type="entry name" value="BROMO"/>
    <property type="match status" value="1"/>
</dbReference>
<dbReference type="InterPro" id="IPR003616">
    <property type="entry name" value="Post-SET_dom"/>
</dbReference>
<dbReference type="PANTHER" id="PTHR46147">
    <property type="entry name" value="HISTONE-LYSINE N-METHYLTRANSFERASE ASH1"/>
    <property type="match status" value="1"/>
</dbReference>
<feature type="compositionally biased region" description="Basic residues" evidence="20">
    <location>
        <begin position="823"/>
        <end position="843"/>
    </location>
</feature>
<dbReference type="PROSITE" id="PS50280">
    <property type="entry name" value="SET"/>
    <property type="match status" value="1"/>
</dbReference>
<keyword evidence="6" id="KW-0808">Transferase</keyword>
<dbReference type="GO" id="GO:0003682">
    <property type="term" value="F:chromatin binding"/>
    <property type="evidence" value="ECO:0007669"/>
    <property type="project" value="InterPro"/>
</dbReference>
<dbReference type="Proteomes" id="UP000515158">
    <property type="component" value="Unplaced"/>
</dbReference>
<feature type="region of interest" description="Disordered" evidence="20">
    <location>
        <begin position="2936"/>
        <end position="2976"/>
    </location>
</feature>
<evidence type="ECO:0000256" key="2">
    <source>
        <dbReference type="ARBA" id="ARBA00004286"/>
    </source>
</evidence>
<feature type="domain" description="Bromo" evidence="21">
    <location>
        <begin position="2579"/>
        <end position="2649"/>
    </location>
</feature>
<feature type="region of interest" description="Disordered" evidence="20">
    <location>
        <begin position="764"/>
        <end position="932"/>
    </location>
</feature>
<feature type="compositionally biased region" description="Basic and acidic residues" evidence="20">
    <location>
        <begin position="1640"/>
        <end position="1664"/>
    </location>
</feature>